<reference evidence="9 11" key="2">
    <citation type="journal article" date="2018" name="Genome Res.">
        <title>The genomic architecture and molecular evolution of ant odorant receptors.</title>
        <authorList>
            <person name="McKenzie S.K."/>
            <person name="Kronauer D.J.C."/>
        </authorList>
    </citation>
    <scope>NUCLEOTIDE SEQUENCE [LARGE SCALE GENOMIC DNA]</scope>
    <source>
        <strain evidence="9">Clonal line C1</strain>
    </source>
</reference>
<feature type="compositionally biased region" description="Low complexity" evidence="6">
    <location>
        <begin position="416"/>
        <end position="427"/>
    </location>
</feature>
<dbReference type="Proteomes" id="UP000279307">
    <property type="component" value="Chromosome 11"/>
</dbReference>
<feature type="region of interest" description="Disordered" evidence="6">
    <location>
        <begin position="620"/>
        <end position="652"/>
    </location>
</feature>
<feature type="region of interest" description="Disordered" evidence="6">
    <location>
        <begin position="416"/>
        <end position="435"/>
    </location>
</feature>
<evidence type="ECO:0000313" key="9">
    <source>
        <dbReference type="EMBL" id="RLU16967.1"/>
    </source>
</evidence>
<feature type="region of interest" description="Disordered" evidence="6">
    <location>
        <begin position="749"/>
        <end position="768"/>
    </location>
</feature>
<proteinExistence type="inferred from homology"/>
<dbReference type="GO" id="GO:0005856">
    <property type="term" value="C:cytoskeleton"/>
    <property type="evidence" value="ECO:0007669"/>
    <property type="project" value="UniProtKB-SubCell"/>
</dbReference>
<reference evidence="9" key="3">
    <citation type="submission" date="2018-07" db="EMBL/GenBank/DDBJ databases">
        <authorList>
            <person name="Mckenzie S.K."/>
            <person name="Kronauer D.J.C."/>
        </authorList>
    </citation>
    <scope>NUCLEOTIDE SEQUENCE</scope>
    <source>
        <strain evidence="9">Clonal line C1</strain>
    </source>
</reference>
<dbReference type="Pfam" id="PF06886">
    <property type="entry name" value="TPX2"/>
    <property type="match status" value="1"/>
</dbReference>
<dbReference type="InterPro" id="IPR027329">
    <property type="entry name" value="TPX2_C"/>
</dbReference>
<evidence type="ECO:0000313" key="8">
    <source>
        <dbReference type="EMBL" id="EZA62351.1"/>
    </source>
</evidence>
<evidence type="ECO:0000313" key="11">
    <source>
        <dbReference type="Proteomes" id="UP000279307"/>
    </source>
</evidence>
<evidence type="ECO:0000313" key="10">
    <source>
        <dbReference type="Proteomes" id="UP000053097"/>
    </source>
</evidence>
<evidence type="ECO:0000256" key="5">
    <source>
        <dbReference type="SAM" id="Coils"/>
    </source>
</evidence>
<keyword evidence="3" id="KW-0963">Cytoplasm</keyword>
<dbReference type="EMBL" id="QOIP01000011">
    <property type="protein sequence ID" value="RLU16967.1"/>
    <property type="molecule type" value="Genomic_DNA"/>
</dbReference>
<accession>A0A026X2V2</accession>
<dbReference type="OMA" id="CARMMEE"/>
<gene>
    <name evidence="9" type="ORF">DMN91_011036</name>
    <name evidence="8" type="ORF">X777_03385</name>
</gene>
<reference evidence="8 10" key="1">
    <citation type="journal article" date="2014" name="Curr. Biol.">
        <title>The genome of the clonal raider ant Cerapachys biroi.</title>
        <authorList>
            <person name="Oxley P.R."/>
            <person name="Ji L."/>
            <person name="Fetter-Pruneda I."/>
            <person name="McKenzie S.K."/>
            <person name="Li C."/>
            <person name="Hu H."/>
            <person name="Zhang G."/>
            <person name="Kronauer D.J."/>
        </authorList>
    </citation>
    <scope>NUCLEOTIDE SEQUENCE [LARGE SCALE GENOMIC DNA]</scope>
</reference>
<keyword evidence="5" id="KW-0175">Coiled coil</keyword>
<feature type="compositionally biased region" description="Basic and acidic residues" evidence="6">
    <location>
        <begin position="620"/>
        <end position="643"/>
    </location>
</feature>
<comment type="subcellular location">
    <subcellularLocation>
        <location evidence="1">Cytoplasm</location>
        <location evidence="1">Cytoskeleton</location>
    </subcellularLocation>
</comment>
<dbReference type="EMBL" id="KK107021">
    <property type="protein sequence ID" value="EZA62351.1"/>
    <property type="molecule type" value="Genomic_DNA"/>
</dbReference>
<evidence type="ECO:0000259" key="7">
    <source>
        <dbReference type="Pfam" id="PF06886"/>
    </source>
</evidence>
<feature type="region of interest" description="Disordered" evidence="6">
    <location>
        <begin position="133"/>
        <end position="309"/>
    </location>
</feature>
<dbReference type="OrthoDB" id="1684416at2759"/>
<feature type="compositionally biased region" description="Basic and acidic residues" evidence="6">
    <location>
        <begin position="274"/>
        <end position="283"/>
    </location>
</feature>
<feature type="coiled-coil region" evidence="5">
    <location>
        <begin position="698"/>
        <end position="725"/>
    </location>
</feature>
<name>A0A026X2V2_OOCBI</name>
<feature type="compositionally biased region" description="Polar residues" evidence="6">
    <location>
        <begin position="546"/>
        <end position="558"/>
    </location>
</feature>
<comment type="similarity">
    <text evidence="2">Belongs to the TPX2 family.</text>
</comment>
<feature type="compositionally biased region" description="Basic residues" evidence="6">
    <location>
        <begin position="297"/>
        <end position="307"/>
    </location>
</feature>
<feature type="compositionally biased region" description="Polar residues" evidence="6">
    <location>
        <begin position="144"/>
        <end position="168"/>
    </location>
</feature>
<keyword evidence="4" id="KW-0206">Cytoskeleton</keyword>
<sequence length="768" mass="87144">MGDYHAPQWIDFIENCSPQPPIKDFFDTVHSVHERPLNDSAAENAENVQPAGSQNNIPALRSTVSTKAQEDLNIIRSTPVKVISPKHRNNKETVVGETTYEQVLSDAMKKLELCKKPLRASRDVLNKVTTQHADTFKTPRMPITKSSRSVGYHSASTRLNVPHGQNSAPRAVKVNRNTPLRGTPVNPKRASVSCSLFKEDKGDVKHGTSKRPNDPVDEPKNDKKASEKHEEENHEKHEKDDNNEYNEEGEQERGNQEDATASQDDSEECGQDNVDAKTEKHNETQPTKRLGVLTWQNRRRSLHKRRSGPANNQYVSLAEAVSRFQTETPKRFRTRSTKENHAAGMTMNVSKLVQNRLKPTIPISPALMSKNRTRAVTVLSQEEREKQQMEEIKKHPIKANPIPRAVLQGPRMKVAGTTKKQATTKTASSFSQLSKKSRATLPSSFQLKATSLHHDKATSAAGPKNTVTKVLVTDPTGIIVEQEEITFFGVPKDTGATKGVTRIVPFSFEARNKDLQMKREQRLKSLQEASKTKVGFQARPAPNFSKAPTSTGKQQQILKKSNSVLPCPFSFEERDKKLPKRKEQLEKTLLDEDKRARVFRANPAPVFKPVLVRGRSREHLSIRDKSARTADKECEDQENREPNVDTESTSMQKTMSLPCIDKTPLMEKREENARALPIELHSDKRAKERREFDEKVKRKEMEDVLKHEEENRKQVEQEKRIKAELRKLTEVKARPMPVYKPMVIEKATKQLTEPQSPAFAHKLRRKQT</sequence>
<evidence type="ECO:0000256" key="4">
    <source>
        <dbReference type="ARBA" id="ARBA00023212"/>
    </source>
</evidence>
<organism evidence="8 10">
    <name type="scientific">Ooceraea biroi</name>
    <name type="common">Clonal raider ant</name>
    <name type="synonym">Cerapachys biroi</name>
    <dbReference type="NCBI Taxonomy" id="2015173"/>
    <lineage>
        <taxon>Eukaryota</taxon>
        <taxon>Metazoa</taxon>
        <taxon>Ecdysozoa</taxon>
        <taxon>Arthropoda</taxon>
        <taxon>Hexapoda</taxon>
        <taxon>Insecta</taxon>
        <taxon>Pterygota</taxon>
        <taxon>Neoptera</taxon>
        <taxon>Endopterygota</taxon>
        <taxon>Hymenoptera</taxon>
        <taxon>Apocrita</taxon>
        <taxon>Aculeata</taxon>
        <taxon>Formicoidea</taxon>
        <taxon>Formicidae</taxon>
        <taxon>Dorylinae</taxon>
        <taxon>Ooceraea</taxon>
    </lineage>
</organism>
<dbReference type="AlphaFoldDB" id="A0A026X2V2"/>
<feature type="region of interest" description="Disordered" evidence="6">
    <location>
        <begin position="529"/>
        <end position="558"/>
    </location>
</feature>
<feature type="domain" description="TPX2 C-terminal" evidence="7">
    <location>
        <begin position="678"/>
        <end position="752"/>
    </location>
</feature>
<keyword evidence="10" id="KW-1185">Reference proteome</keyword>
<feature type="compositionally biased region" description="Basic and acidic residues" evidence="6">
    <location>
        <begin position="197"/>
        <end position="242"/>
    </location>
</feature>
<evidence type="ECO:0000256" key="1">
    <source>
        <dbReference type="ARBA" id="ARBA00004245"/>
    </source>
</evidence>
<dbReference type="Proteomes" id="UP000053097">
    <property type="component" value="Unassembled WGS sequence"/>
</dbReference>
<dbReference type="STRING" id="2015173.A0A026X2V2"/>
<evidence type="ECO:0000256" key="6">
    <source>
        <dbReference type="SAM" id="MobiDB-lite"/>
    </source>
</evidence>
<evidence type="ECO:0000256" key="3">
    <source>
        <dbReference type="ARBA" id="ARBA00022490"/>
    </source>
</evidence>
<evidence type="ECO:0000256" key="2">
    <source>
        <dbReference type="ARBA" id="ARBA00005885"/>
    </source>
</evidence>
<protein>
    <submittedName>
        <fullName evidence="8">Targeting protein for Xklp2</fullName>
    </submittedName>
</protein>